<dbReference type="STRING" id="4909.A0A2U9R1Z3"/>
<proteinExistence type="inferred from homology"/>
<evidence type="ECO:0000313" key="2">
    <source>
        <dbReference type="EMBL" id="AWU75337.1"/>
    </source>
</evidence>
<dbReference type="EMBL" id="CP028774">
    <property type="protein sequence ID" value="AWU75337.1"/>
    <property type="molecule type" value="Genomic_DNA"/>
</dbReference>
<dbReference type="RefSeq" id="XP_029320814.1">
    <property type="nucleotide sequence ID" value="XM_029464955.1"/>
</dbReference>
<evidence type="ECO:0000256" key="1">
    <source>
        <dbReference type="ARBA" id="ARBA00011047"/>
    </source>
</evidence>
<dbReference type="OrthoDB" id="360540at2759"/>
<keyword evidence="3" id="KW-1185">Reference proteome</keyword>
<reference evidence="2 3" key="1">
    <citation type="submission" date="2018-06" db="EMBL/GenBank/DDBJ databases">
        <title>Population genomics shows no distinction between pathogenic Candida krusei and environmental Pichia kudriavzevii: One species, four names.</title>
        <authorList>
            <person name="Douglass A.P."/>
            <person name="Offei B."/>
            <person name="Braun-Galleani S."/>
            <person name="Coughlan A.Y."/>
            <person name="Martos A."/>
            <person name="Ortiz-Merino R.A."/>
            <person name="Byrne K.P."/>
            <person name="Wolfe K.H."/>
        </authorList>
    </citation>
    <scope>NUCLEOTIDE SEQUENCE [LARGE SCALE GENOMIC DNA]</scope>
    <source>
        <strain evidence="2 3">CBS573</strain>
    </source>
</reference>
<name>A0A2U9R1Z3_PICKU</name>
<organism evidence="2 3">
    <name type="scientific">Pichia kudriavzevii</name>
    <name type="common">Yeast</name>
    <name type="synonym">Issatchenkia orientalis</name>
    <dbReference type="NCBI Taxonomy" id="4909"/>
    <lineage>
        <taxon>Eukaryota</taxon>
        <taxon>Fungi</taxon>
        <taxon>Dikarya</taxon>
        <taxon>Ascomycota</taxon>
        <taxon>Saccharomycotina</taxon>
        <taxon>Pichiomycetes</taxon>
        <taxon>Pichiales</taxon>
        <taxon>Pichiaceae</taxon>
        <taxon>Pichia</taxon>
    </lineage>
</organism>
<dbReference type="InterPro" id="IPR009772">
    <property type="entry name" value="CDC123"/>
</dbReference>
<dbReference type="GO" id="GO:0005737">
    <property type="term" value="C:cytoplasm"/>
    <property type="evidence" value="ECO:0007669"/>
    <property type="project" value="TreeGrafter"/>
</dbReference>
<gene>
    <name evidence="2" type="ORF">C5L36_0B05830</name>
</gene>
<dbReference type="PANTHER" id="PTHR15323">
    <property type="entry name" value="D123 PROTEIN"/>
    <property type="match status" value="1"/>
</dbReference>
<dbReference type="GeneID" id="40383102"/>
<sequence length="373" mass="43397">MDYKCKTSKISETARAGMSEGHLTKINVLAEDILNCSYSHWYPKFKEYTISEATIFKPLPESFIKYLEDDGIELPKSSKKDSVLFQDVIPTSDNEYSDWEDEDAEAVTQAVHLNDPTDKFKAFHQQLQETIKKYGSVAPKFNWSAPQDATWIMTSRNMRCFSTSDLFLLLKSSDYVNHDLYHAFNEVSSIGVELPKIEPELILRKWAEINPAMEFRCFVRDRQLIAISQRDLNYYTFLEELQDELMEKIGVFYDDFLMAKFDSNSFVFDVYIPKPFNKVYLIDFNPFQHQTDPLLFTWNELATIKVEEDNIIFRLVTVHNSGRFVTKAHSQNHVPRDFLDASTDTQAMVEFLKKMKELEMNGDASDSENEEAL</sequence>
<dbReference type="PANTHER" id="PTHR15323:SF6">
    <property type="entry name" value="CELL DIVISION CYCLE PROTEIN 123 HOMOLOG"/>
    <property type="match status" value="1"/>
</dbReference>
<dbReference type="VEuPathDB" id="FungiDB:C5L36_0B05830"/>
<dbReference type="Proteomes" id="UP000249293">
    <property type="component" value="Chromosome 2"/>
</dbReference>
<dbReference type="AlphaFoldDB" id="A0A2U9R1Z3"/>
<dbReference type="Pfam" id="PF07065">
    <property type="entry name" value="D123"/>
    <property type="match status" value="1"/>
</dbReference>
<accession>A0A2U9R1Z3</accession>
<dbReference type="KEGG" id="pkz:C5L36_0B05830"/>
<comment type="similarity">
    <text evidence="1">Belongs to the CDC123 family.</text>
</comment>
<dbReference type="PIRSF" id="PIRSF007807">
    <property type="entry name" value="Cdc123"/>
    <property type="match status" value="1"/>
</dbReference>
<evidence type="ECO:0000313" key="3">
    <source>
        <dbReference type="Proteomes" id="UP000249293"/>
    </source>
</evidence>
<protein>
    <submittedName>
        <fullName evidence="2">Uncharacterized protein</fullName>
    </submittedName>
</protein>